<feature type="transmembrane region" description="Helical" evidence="1">
    <location>
        <begin position="6"/>
        <end position="26"/>
    </location>
</feature>
<dbReference type="EMBL" id="BLAL01000004">
    <property type="protein sequence ID" value="GES72630.1"/>
    <property type="molecule type" value="Genomic_DNA"/>
</dbReference>
<feature type="transmembrane region" description="Helical" evidence="1">
    <location>
        <begin position="149"/>
        <end position="173"/>
    </location>
</feature>
<feature type="transmembrane region" description="Helical" evidence="1">
    <location>
        <begin position="219"/>
        <end position="237"/>
    </location>
</feature>
<feature type="transmembrane region" description="Helical" evidence="1">
    <location>
        <begin position="78"/>
        <end position="98"/>
    </location>
</feature>
<feature type="transmembrane region" description="Helical" evidence="1">
    <location>
        <begin position="110"/>
        <end position="129"/>
    </location>
</feature>
<feature type="transmembrane region" description="Helical" evidence="1">
    <location>
        <begin position="46"/>
        <end position="66"/>
    </location>
</feature>
<sequence>MNKLTEFNYLLVLIILMIVTSVHNLIKSISLYRAHVSKVSSTIKIIFNVCGLACGISNIGILLTSTTASLSKCLTTTYLELITNFAFLELVMIFLIWKLRQLRKSENYDYTGYVLLLTRSSLHIIHVVLTKPQIIFYPGSSKCENNVEIFLLIATVTDILIDIYVAFRFFLYIRNEKSSHYEQLPSNRLIIWDSLRIFMASIQDISIIVLSYLSYHPTIGYTILSIIFISLSYVITFDVGKSDNPTKEGGLEGDLERTSDNVSESSVSNENVVLRASNGMSADTLLKDVREIIKREQQNNIEMLGSNFDVGILHQPLTFYEVASMIFSKN</sequence>
<name>A0A8H3KR77_9GLOM</name>
<dbReference type="OrthoDB" id="2339686at2759"/>
<comment type="caution">
    <text evidence="2">The sequence shown here is derived from an EMBL/GenBank/DDBJ whole genome shotgun (WGS) entry which is preliminary data.</text>
</comment>
<keyword evidence="1" id="KW-0812">Transmembrane</keyword>
<protein>
    <submittedName>
        <fullName evidence="2">Uncharacterized protein</fullName>
    </submittedName>
</protein>
<feature type="transmembrane region" description="Helical" evidence="1">
    <location>
        <begin position="194"/>
        <end position="213"/>
    </location>
</feature>
<dbReference type="Proteomes" id="UP000615446">
    <property type="component" value="Unassembled WGS sequence"/>
</dbReference>
<organism evidence="2 3">
    <name type="scientific">Rhizophagus clarus</name>
    <dbReference type="NCBI Taxonomy" id="94130"/>
    <lineage>
        <taxon>Eukaryota</taxon>
        <taxon>Fungi</taxon>
        <taxon>Fungi incertae sedis</taxon>
        <taxon>Mucoromycota</taxon>
        <taxon>Glomeromycotina</taxon>
        <taxon>Glomeromycetes</taxon>
        <taxon>Glomerales</taxon>
        <taxon>Glomeraceae</taxon>
        <taxon>Rhizophagus</taxon>
    </lineage>
</organism>
<evidence type="ECO:0000256" key="1">
    <source>
        <dbReference type="SAM" id="Phobius"/>
    </source>
</evidence>
<dbReference type="AlphaFoldDB" id="A0A8H3KR77"/>
<keyword evidence="1" id="KW-0472">Membrane</keyword>
<reference evidence="2" key="1">
    <citation type="submission" date="2019-10" db="EMBL/GenBank/DDBJ databases">
        <title>Conservation and host-specific expression of non-tandemly repeated heterogenous ribosome RNA gene in arbuscular mycorrhizal fungi.</title>
        <authorList>
            <person name="Maeda T."/>
            <person name="Kobayashi Y."/>
            <person name="Nakagawa T."/>
            <person name="Ezawa T."/>
            <person name="Yamaguchi K."/>
            <person name="Bino T."/>
            <person name="Nishimoto Y."/>
            <person name="Shigenobu S."/>
            <person name="Kawaguchi M."/>
        </authorList>
    </citation>
    <scope>NUCLEOTIDE SEQUENCE</scope>
    <source>
        <strain evidence="2">HR1</strain>
    </source>
</reference>
<keyword evidence="1" id="KW-1133">Transmembrane helix</keyword>
<evidence type="ECO:0000313" key="2">
    <source>
        <dbReference type="EMBL" id="GES72630.1"/>
    </source>
</evidence>
<gene>
    <name evidence="2" type="ORF">RCL2_000018900</name>
</gene>
<evidence type="ECO:0000313" key="3">
    <source>
        <dbReference type="Proteomes" id="UP000615446"/>
    </source>
</evidence>
<accession>A0A8H3KR77</accession>
<proteinExistence type="predicted"/>